<gene>
    <name evidence="4" type="ORF">M421DRAFT_411487</name>
</gene>
<dbReference type="Pfam" id="PF05225">
    <property type="entry name" value="HTH_psq"/>
    <property type="match status" value="1"/>
</dbReference>
<organism evidence="4 5">
    <name type="scientific">Didymella exigua CBS 183.55</name>
    <dbReference type="NCBI Taxonomy" id="1150837"/>
    <lineage>
        <taxon>Eukaryota</taxon>
        <taxon>Fungi</taxon>
        <taxon>Dikarya</taxon>
        <taxon>Ascomycota</taxon>
        <taxon>Pezizomycotina</taxon>
        <taxon>Dothideomycetes</taxon>
        <taxon>Pleosporomycetidae</taxon>
        <taxon>Pleosporales</taxon>
        <taxon>Pleosporineae</taxon>
        <taxon>Didymellaceae</taxon>
        <taxon>Didymella</taxon>
    </lineage>
</organism>
<keyword evidence="2" id="KW-0539">Nucleus</keyword>
<evidence type="ECO:0000259" key="3">
    <source>
        <dbReference type="PROSITE" id="PS51253"/>
    </source>
</evidence>
<evidence type="ECO:0000313" key="5">
    <source>
        <dbReference type="Proteomes" id="UP000800082"/>
    </source>
</evidence>
<dbReference type="RefSeq" id="XP_033442663.1">
    <property type="nucleotide sequence ID" value="XM_033590405.1"/>
</dbReference>
<feature type="non-terminal residue" evidence="4">
    <location>
        <position position="101"/>
    </location>
</feature>
<evidence type="ECO:0000256" key="1">
    <source>
        <dbReference type="ARBA" id="ARBA00023125"/>
    </source>
</evidence>
<dbReference type="OrthoDB" id="3780765at2759"/>
<evidence type="ECO:0000313" key="4">
    <source>
        <dbReference type="EMBL" id="KAF1922410.1"/>
    </source>
</evidence>
<keyword evidence="1" id="KW-0238">DNA-binding</keyword>
<accession>A0A6A5R5F5</accession>
<dbReference type="PROSITE" id="PS51253">
    <property type="entry name" value="HTH_CENPB"/>
    <property type="match status" value="1"/>
</dbReference>
<dbReference type="InterPro" id="IPR007889">
    <property type="entry name" value="HTH_Psq"/>
</dbReference>
<dbReference type="GO" id="GO:0003677">
    <property type="term" value="F:DNA binding"/>
    <property type="evidence" value="ECO:0007669"/>
    <property type="project" value="UniProtKB-KW"/>
</dbReference>
<dbReference type="SUPFAM" id="SSF46689">
    <property type="entry name" value="Homeodomain-like"/>
    <property type="match status" value="1"/>
</dbReference>
<dbReference type="EMBL" id="ML979027">
    <property type="protein sequence ID" value="KAF1922410.1"/>
    <property type="molecule type" value="Genomic_DNA"/>
</dbReference>
<keyword evidence="5" id="KW-1185">Reference proteome</keyword>
<dbReference type="Pfam" id="PF03221">
    <property type="entry name" value="HTH_Tnp_Tc5"/>
    <property type="match status" value="1"/>
</dbReference>
<feature type="domain" description="HTH CENPB-type" evidence="3">
    <location>
        <begin position="49"/>
        <end position="101"/>
    </location>
</feature>
<evidence type="ECO:0000256" key="2">
    <source>
        <dbReference type="ARBA" id="ARBA00023242"/>
    </source>
</evidence>
<sequence length="101" mass="11312">MDPKEVAIQSAIDGLVSGVFRSQRKAAAACGIPESTLRGRLRGQQPHAIAHSNQQRLTPEQENFLVEWILEEDSRAQPPSHPRVREMATRILHMNGDHEPL</sequence>
<name>A0A6A5R5F5_9PLEO</name>
<proteinExistence type="predicted"/>
<reference evidence="4" key="1">
    <citation type="journal article" date="2020" name="Stud. Mycol.">
        <title>101 Dothideomycetes genomes: a test case for predicting lifestyles and emergence of pathogens.</title>
        <authorList>
            <person name="Haridas S."/>
            <person name="Albert R."/>
            <person name="Binder M."/>
            <person name="Bloem J."/>
            <person name="Labutti K."/>
            <person name="Salamov A."/>
            <person name="Andreopoulos B."/>
            <person name="Baker S."/>
            <person name="Barry K."/>
            <person name="Bills G."/>
            <person name="Bluhm B."/>
            <person name="Cannon C."/>
            <person name="Castanera R."/>
            <person name="Culley D."/>
            <person name="Daum C."/>
            <person name="Ezra D."/>
            <person name="Gonzalez J."/>
            <person name="Henrissat B."/>
            <person name="Kuo A."/>
            <person name="Liang C."/>
            <person name="Lipzen A."/>
            <person name="Lutzoni F."/>
            <person name="Magnuson J."/>
            <person name="Mondo S."/>
            <person name="Nolan M."/>
            <person name="Ohm R."/>
            <person name="Pangilinan J."/>
            <person name="Park H.-J."/>
            <person name="Ramirez L."/>
            <person name="Alfaro M."/>
            <person name="Sun H."/>
            <person name="Tritt A."/>
            <person name="Yoshinaga Y."/>
            <person name="Zwiers L.-H."/>
            <person name="Turgeon B."/>
            <person name="Goodwin S."/>
            <person name="Spatafora J."/>
            <person name="Crous P."/>
            <person name="Grigoriev I."/>
        </authorList>
    </citation>
    <scope>NUCLEOTIDE SEQUENCE</scope>
    <source>
        <strain evidence="4">CBS 183.55</strain>
    </source>
</reference>
<dbReference type="GeneID" id="54348071"/>
<protein>
    <recommendedName>
        <fullName evidence="3">HTH CENPB-type domain-containing protein</fullName>
    </recommendedName>
</protein>
<dbReference type="AlphaFoldDB" id="A0A6A5R5F5"/>
<dbReference type="InterPro" id="IPR006600">
    <property type="entry name" value="HTH_CenpB_DNA-bd_dom"/>
</dbReference>
<dbReference type="InterPro" id="IPR009057">
    <property type="entry name" value="Homeodomain-like_sf"/>
</dbReference>
<dbReference type="Proteomes" id="UP000800082">
    <property type="component" value="Unassembled WGS sequence"/>
</dbReference>